<reference evidence="1" key="1">
    <citation type="submission" date="2019-09" db="EMBL/GenBank/DDBJ databases">
        <title>Draft genome information of white flower Hibiscus syriacus.</title>
        <authorList>
            <person name="Kim Y.-M."/>
        </authorList>
    </citation>
    <scope>NUCLEOTIDE SEQUENCE [LARGE SCALE GENOMIC DNA]</scope>
    <source>
        <strain evidence="1">YM2019G1</strain>
    </source>
</reference>
<evidence type="ECO:0000313" key="1">
    <source>
        <dbReference type="EMBL" id="KAE8679917.1"/>
    </source>
</evidence>
<accession>A0A6A2YL45</accession>
<gene>
    <name evidence="1" type="ORF">F3Y22_tig00111393pilonHSYRG00102</name>
</gene>
<dbReference type="InterPro" id="IPR044951">
    <property type="entry name" value="SPC24-like"/>
</dbReference>
<dbReference type="GO" id="GO:0051983">
    <property type="term" value="P:regulation of chromosome segregation"/>
    <property type="evidence" value="ECO:0007669"/>
    <property type="project" value="InterPro"/>
</dbReference>
<sequence length="104" mass="12340">MGKSTRMIDVEKLISYSDDLMEVLKDRRDITNVTQCFQHFNDLRSHCDSDSKEVHRLLQAMIEACKKKTEKAKSEVVDGAEMDYLQKEFQEEFEKESQLKEEFR</sequence>
<dbReference type="AlphaFoldDB" id="A0A6A2YL45"/>
<dbReference type="Gene3D" id="1.10.2080.10">
    <property type="entry name" value="Insect odorant-binding protein A10/Ejaculatory bulb-specific protein 3"/>
    <property type="match status" value="1"/>
</dbReference>
<name>A0A6A2YL45_HIBSY</name>
<dbReference type="SUPFAM" id="SSF100910">
    <property type="entry name" value="Chemosensory protein Csp2"/>
    <property type="match status" value="1"/>
</dbReference>
<evidence type="ECO:0000313" key="2">
    <source>
        <dbReference type="Proteomes" id="UP000436088"/>
    </source>
</evidence>
<organism evidence="1 2">
    <name type="scientific">Hibiscus syriacus</name>
    <name type="common">Rose of Sharon</name>
    <dbReference type="NCBI Taxonomy" id="106335"/>
    <lineage>
        <taxon>Eukaryota</taxon>
        <taxon>Viridiplantae</taxon>
        <taxon>Streptophyta</taxon>
        <taxon>Embryophyta</taxon>
        <taxon>Tracheophyta</taxon>
        <taxon>Spermatophyta</taxon>
        <taxon>Magnoliopsida</taxon>
        <taxon>eudicotyledons</taxon>
        <taxon>Gunneridae</taxon>
        <taxon>Pentapetalae</taxon>
        <taxon>rosids</taxon>
        <taxon>malvids</taxon>
        <taxon>Malvales</taxon>
        <taxon>Malvaceae</taxon>
        <taxon>Malvoideae</taxon>
        <taxon>Hibiscus</taxon>
    </lineage>
</organism>
<dbReference type="PANTHER" id="PTHR35730">
    <property type="entry name" value="KINETOCHORE PROTEIN SPC24 HOMOLOG-RELATED"/>
    <property type="match status" value="1"/>
</dbReference>
<dbReference type="Proteomes" id="UP000436088">
    <property type="component" value="Unassembled WGS sequence"/>
</dbReference>
<comment type="caution">
    <text evidence="1">The sequence shown here is derived from an EMBL/GenBank/DDBJ whole genome shotgun (WGS) entry which is preliminary data.</text>
</comment>
<keyword evidence="2" id="KW-1185">Reference proteome</keyword>
<dbReference type="InterPro" id="IPR036682">
    <property type="entry name" value="OS_D_A10/PebIII_sf"/>
</dbReference>
<protein>
    <submittedName>
        <fullName evidence="1">GRAS family transcription factor</fullName>
    </submittedName>
</protein>
<dbReference type="EMBL" id="VEPZ02001328">
    <property type="protein sequence ID" value="KAE8679917.1"/>
    <property type="molecule type" value="Genomic_DNA"/>
</dbReference>
<dbReference type="PANTHER" id="PTHR35730:SF2">
    <property type="entry name" value="KINETOCHORE PROTEIN SPC24 HOMOLOG-RELATED"/>
    <property type="match status" value="1"/>
</dbReference>
<proteinExistence type="predicted"/>